<dbReference type="GO" id="GO:0003677">
    <property type="term" value="F:DNA binding"/>
    <property type="evidence" value="ECO:0007669"/>
    <property type="project" value="UniProtKB-KW"/>
</dbReference>
<evidence type="ECO:0000256" key="6">
    <source>
        <dbReference type="ARBA" id="ARBA00022839"/>
    </source>
</evidence>
<evidence type="ECO:0000256" key="3">
    <source>
        <dbReference type="ARBA" id="ARBA00022763"/>
    </source>
</evidence>
<dbReference type="SUPFAM" id="SSF52540">
    <property type="entry name" value="P-loop containing nucleoside triphosphate hydrolases"/>
    <property type="match status" value="1"/>
</dbReference>
<dbReference type="Gene3D" id="3.90.320.10">
    <property type="match status" value="1"/>
</dbReference>
<evidence type="ECO:0000259" key="11">
    <source>
        <dbReference type="Pfam" id="PF12705"/>
    </source>
</evidence>
<dbReference type="GO" id="GO:0006281">
    <property type="term" value="P:DNA repair"/>
    <property type="evidence" value="ECO:0007669"/>
    <property type="project" value="UniProtKB-KW"/>
</dbReference>
<dbReference type="AlphaFoldDB" id="A0A1H9RD15"/>
<dbReference type="GO" id="GO:0005524">
    <property type="term" value="F:ATP binding"/>
    <property type="evidence" value="ECO:0007669"/>
    <property type="project" value="UniProtKB-KW"/>
</dbReference>
<evidence type="ECO:0000256" key="4">
    <source>
        <dbReference type="ARBA" id="ARBA00022801"/>
    </source>
</evidence>
<name>A0A1H9RD15_9FIRM</name>
<evidence type="ECO:0000256" key="7">
    <source>
        <dbReference type="ARBA" id="ARBA00022840"/>
    </source>
</evidence>
<protein>
    <submittedName>
        <fullName evidence="13">DNA helicase/exodeoxyribonuclease V, subunit B</fullName>
    </submittedName>
</protein>
<feature type="domain" description="PD-(D/E)XK endonuclease-like" evidence="11">
    <location>
        <begin position="797"/>
        <end position="1148"/>
    </location>
</feature>
<dbReference type="PANTHER" id="PTHR30591:SF1">
    <property type="entry name" value="RECBCD ENZYME SUBUNIT RECC"/>
    <property type="match status" value="1"/>
</dbReference>
<keyword evidence="4" id="KW-0378">Hydrolase</keyword>
<evidence type="ECO:0000256" key="2">
    <source>
        <dbReference type="ARBA" id="ARBA00022741"/>
    </source>
</evidence>
<dbReference type="InterPro" id="IPR027417">
    <property type="entry name" value="P-loop_NTPase"/>
</dbReference>
<gene>
    <name evidence="13" type="ORF">SAMN02910429_00821</name>
</gene>
<dbReference type="Gene3D" id="3.40.50.300">
    <property type="entry name" value="P-loop containing nucleotide triphosphate hydrolases"/>
    <property type="match status" value="3"/>
</dbReference>
<dbReference type="InterPro" id="IPR038726">
    <property type="entry name" value="PDDEXK_AddAB-type"/>
</dbReference>
<keyword evidence="3" id="KW-0227">DNA damage</keyword>
<keyword evidence="6" id="KW-0269">Exonuclease</keyword>
<evidence type="ECO:0000259" key="12">
    <source>
        <dbReference type="Pfam" id="PF21445"/>
    </source>
</evidence>
<dbReference type="GO" id="GO:0004386">
    <property type="term" value="F:helicase activity"/>
    <property type="evidence" value="ECO:0007669"/>
    <property type="project" value="UniProtKB-KW"/>
</dbReference>
<sequence length="1233" mass="142347">MSLQLVLGNSGSGKTTFMYKKIIKEANENINKNYLIIVPEQFTMATQKEIVEATNNKAIMNIDVLSFDRLAYRIFDELGINNIRILEDTGKSLVLRKVAQEEKKNLTVFAPNINKIGYIEKIKSILSEFMQYQVTPDTLENLISRMENESVLKSKLSDILVLYNGFYRYLEGKYITTEDVLSKLMYNADKSEILKNSEIFLDCYTGFTPSQNKLIGKLLKIVDKITVSFTIDSKEDYLHTSGIQDLFNMPKKSISKLLNMARENNINVEETILLGIEDNNKNRFINSNELRFLEQNLFRHHSHKFSSSDGNLEPKQEQNIVIQENEDISQEQKELNSQIKMFVCQSPRSELANACCIINKLVRNEGYRYKDFAIVTGDVEVYSNYVEEVLGKYEIPYFIDQTKKILFQPFIELIRAAIEVVKTNYSYEAVFRFLRCGFSDLSTKDIDVLDNYALATGVNNASKWKKRWAYMPKNSITVDENDEKLYFNYKLSELNDIRKYIYNLFLPLKECFLKKNKNNIKEQLTELFKLCDTLSVEEKLKNKAKEYEDAGDLVRAKEYGQIYNIVIDLFEKIADLLGDEIVTTKEFEEILDAGFESANVATIPAKADGVIIGDIERTRLNNVKCLIFIGVNDGIIPVSASSGGIISQFERSVLEDEFEMELAPSTRDQFFIQKYYLYLNITKPTDKLYISYHTNDAESNPVRPSYFVATIKKMFPELEEIAMSDEKINKEFSTMKTAIEFLVHNQDYEDTTWLTLCKSLMDENDIMDSFFRAKFYRYFNEPISKLVAEALYGKKISMSVTRLEKFVACAYSHFLKYGLLLKEREKAEFRSLDIGNIYHDALKRYGDKIEESDFSWRSISDEMRNKWSDLSLEEAVLNYEDIGIFDSAENRHVVDRMKRVLRQTIWALTYQIKSGKFEPKDLEISFSQTDDIDAINFALSEEKRIRLNGKIDRIDVAQNDDKIYVKVIDYKSGKQKFDLVKIYEGLQLQLVVYLSSAMEINAKKYDNFQVIPGGILYYNIDDPRIEINESEIDLSNKEEASKALEDDILKALKPNGLLNDDKDVIESFDLNCESGSKVAPFSYKKDGNLSSTSSATSQENLEVLCEYVKNFINVNSQDILNGKIEVNPIDADSKTSPSCSYCPFSSICGYDKSIIGFKSRNLTKMKNDEIYEKMKVDIEQMKYDSKKFLEQEKGLMLAEESKVLENKTSENKEPENKEPENKEPENKEKEGDN</sequence>
<keyword evidence="5 13" id="KW-0347">Helicase</keyword>
<feature type="region of interest" description="Disordered" evidence="10">
    <location>
        <begin position="1199"/>
        <end position="1233"/>
    </location>
</feature>
<proteinExistence type="predicted"/>
<keyword evidence="2" id="KW-0547">Nucleotide-binding</keyword>
<dbReference type="GO" id="GO:0004527">
    <property type="term" value="F:exonuclease activity"/>
    <property type="evidence" value="ECO:0007669"/>
    <property type="project" value="UniProtKB-KW"/>
</dbReference>
<dbReference type="Proteomes" id="UP000182471">
    <property type="component" value="Unassembled WGS sequence"/>
</dbReference>
<organism evidence="13 14">
    <name type="scientific">Lachnobacterium bovis</name>
    <dbReference type="NCBI Taxonomy" id="140626"/>
    <lineage>
        <taxon>Bacteria</taxon>
        <taxon>Bacillati</taxon>
        <taxon>Bacillota</taxon>
        <taxon>Clostridia</taxon>
        <taxon>Lachnospirales</taxon>
        <taxon>Lachnospiraceae</taxon>
        <taxon>Lachnobacterium</taxon>
    </lineage>
</organism>
<keyword evidence="1" id="KW-0540">Nuclease</keyword>
<dbReference type="GO" id="GO:0006310">
    <property type="term" value="P:DNA recombination"/>
    <property type="evidence" value="ECO:0007669"/>
    <property type="project" value="TreeGrafter"/>
</dbReference>
<dbReference type="Pfam" id="PF12705">
    <property type="entry name" value="PDDEXK_1"/>
    <property type="match status" value="1"/>
</dbReference>
<evidence type="ECO:0000256" key="8">
    <source>
        <dbReference type="ARBA" id="ARBA00023125"/>
    </source>
</evidence>
<keyword evidence="14" id="KW-1185">Reference proteome</keyword>
<evidence type="ECO:0000256" key="5">
    <source>
        <dbReference type="ARBA" id="ARBA00022806"/>
    </source>
</evidence>
<keyword evidence="7" id="KW-0067">ATP-binding</keyword>
<reference evidence="14" key="1">
    <citation type="submission" date="2016-10" db="EMBL/GenBank/DDBJ databases">
        <authorList>
            <person name="Varghese N."/>
            <person name="Submissions S."/>
        </authorList>
    </citation>
    <scope>NUCLEOTIDE SEQUENCE [LARGE SCALE GENOMIC DNA]</scope>
    <source>
        <strain evidence="14">S1b</strain>
    </source>
</reference>
<feature type="domain" description="ATP-dependent helicase/deoxyribonuclease subunit B N-terminal" evidence="12">
    <location>
        <begin position="5"/>
        <end position="294"/>
    </location>
</feature>
<evidence type="ECO:0000313" key="13">
    <source>
        <dbReference type="EMBL" id="SER70626.1"/>
    </source>
</evidence>
<dbReference type="InterPro" id="IPR049035">
    <property type="entry name" value="ADDB_N"/>
</dbReference>
<keyword evidence="9" id="KW-0234">DNA repair</keyword>
<dbReference type="PANTHER" id="PTHR30591">
    <property type="entry name" value="RECBCD ENZYME SUBUNIT RECC"/>
    <property type="match status" value="1"/>
</dbReference>
<dbReference type="InterPro" id="IPR011604">
    <property type="entry name" value="PDDEXK-like_dom_sf"/>
</dbReference>
<accession>A0A1H9RD15</accession>
<dbReference type="Pfam" id="PF21445">
    <property type="entry name" value="ADDB_N"/>
    <property type="match status" value="1"/>
</dbReference>
<evidence type="ECO:0000256" key="9">
    <source>
        <dbReference type="ARBA" id="ARBA00023204"/>
    </source>
</evidence>
<evidence type="ECO:0000313" key="14">
    <source>
        <dbReference type="Proteomes" id="UP000182471"/>
    </source>
</evidence>
<dbReference type="RefSeq" id="WP_074730466.1">
    <property type="nucleotide sequence ID" value="NZ_FOGW01000008.1"/>
</dbReference>
<evidence type="ECO:0000256" key="10">
    <source>
        <dbReference type="SAM" id="MobiDB-lite"/>
    </source>
</evidence>
<keyword evidence="8" id="KW-0238">DNA-binding</keyword>
<dbReference type="EMBL" id="FOGW01000008">
    <property type="protein sequence ID" value="SER70626.1"/>
    <property type="molecule type" value="Genomic_DNA"/>
</dbReference>
<evidence type="ECO:0000256" key="1">
    <source>
        <dbReference type="ARBA" id="ARBA00022722"/>
    </source>
</evidence>